<feature type="compositionally biased region" description="Low complexity" evidence="1">
    <location>
        <begin position="44"/>
        <end position="54"/>
    </location>
</feature>
<dbReference type="EMBL" id="JYNL01000035">
    <property type="protein sequence ID" value="KMO74292.1"/>
    <property type="molecule type" value="Genomic_DNA"/>
</dbReference>
<evidence type="ECO:0000313" key="4">
    <source>
        <dbReference type="Proteomes" id="UP000036513"/>
    </source>
</evidence>
<feature type="transmembrane region" description="Helical" evidence="2">
    <location>
        <begin position="12"/>
        <end position="31"/>
    </location>
</feature>
<evidence type="ECO:0000256" key="2">
    <source>
        <dbReference type="SAM" id="Phobius"/>
    </source>
</evidence>
<dbReference type="Proteomes" id="UP000036513">
    <property type="component" value="Unassembled WGS sequence"/>
</dbReference>
<evidence type="ECO:0000256" key="1">
    <source>
        <dbReference type="SAM" id="MobiDB-lite"/>
    </source>
</evidence>
<gene>
    <name evidence="3" type="ORF">MCHLDSM_03731</name>
</gene>
<organism evidence="3 4">
    <name type="scientific">Mycolicibacterium chlorophenolicum</name>
    <dbReference type="NCBI Taxonomy" id="37916"/>
    <lineage>
        <taxon>Bacteria</taxon>
        <taxon>Bacillati</taxon>
        <taxon>Actinomycetota</taxon>
        <taxon>Actinomycetes</taxon>
        <taxon>Mycobacteriales</taxon>
        <taxon>Mycobacteriaceae</taxon>
        <taxon>Mycolicibacterium</taxon>
    </lineage>
</organism>
<dbReference type="PATRIC" id="fig|37916.4.peg.3673"/>
<accession>A0A0J6VXZ5</accession>
<feature type="region of interest" description="Disordered" evidence="1">
    <location>
        <begin position="35"/>
        <end position="77"/>
    </location>
</feature>
<evidence type="ECO:0000313" key="3">
    <source>
        <dbReference type="EMBL" id="KMO74292.1"/>
    </source>
</evidence>
<keyword evidence="2" id="KW-0472">Membrane</keyword>
<proteinExistence type="predicted"/>
<comment type="caution">
    <text evidence="3">The sequence shown here is derived from an EMBL/GenBank/DDBJ whole genome shotgun (WGS) entry which is preliminary data.</text>
</comment>
<protein>
    <submittedName>
        <fullName evidence="3">Uncharacterized protein</fullName>
    </submittedName>
</protein>
<sequence length="120" mass="12662">MTGYGDVGGGYGLATGIGVLLVLTLVALAAASTRRRYRRRSIAKKASSTANTAAHQGSTGASPARRTPQPREASTPGLIRKDRIALLIAEGLVIRERLAGDIDAATYQSRMHELACGRRT</sequence>
<reference evidence="3 4" key="1">
    <citation type="journal article" date="2015" name="Genome Biol. Evol.">
        <title>Characterization of Three Mycobacterium spp. with Potential Use in Bioremediation by Genome Sequencing and Comparative Genomics.</title>
        <authorList>
            <person name="Das S."/>
            <person name="Pettersson B.M."/>
            <person name="Behra P.R."/>
            <person name="Ramesh M."/>
            <person name="Dasgupta S."/>
            <person name="Bhattacharya A."/>
            <person name="Kirsebom L.A."/>
        </authorList>
    </citation>
    <scope>NUCLEOTIDE SEQUENCE [LARGE SCALE GENOMIC DNA]</scope>
    <source>
        <strain evidence="3 4">DSM 43826</strain>
    </source>
</reference>
<name>A0A0J6VXZ5_9MYCO</name>
<keyword evidence="2" id="KW-1133">Transmembrane helix</keyword>
<keyword evidence="4" id="KW-1185">Reference proteome</keyword>
<dbReference type="STRING" id="37916.MCHLDSM_03731"/>
<keyword evidence="2" id="KW-0812">Transmembrane</keyword>
<dbReference type="AlphaFoldDB" id="A0A0J6VXZ5"/>